<dbReference type="InterPro" id="IPR009057">
    <property type="entry name" value="Homeodomain-like_sf"/>
</dbReference>
<dbReference type="PRINTS" id="PR00455">
    <property type="entry name" value="HTHTETR"/>
</dbReference>
<proteinExistence type="predicted"/>
<keyword evidence="3 5" id="KW-0238">DNA-binding</keyword>
<evidence type="ECO:0000313" key="8">
    <source>
        <dbReference type="Proteomes" id="UP001595530"/>
    </source>
</evidence>
<dbReference type="InterPro" id="IPR023772">
    <property type="entry name" value="DNA-bd_HTH_TetR-type_CS"/>
</dbReference>
<dbReference type="PROSITE" id="PS01081">
    <property type="entry name" value="HTH_TETR_1"/>
    <property type="match status" value="1"/>
</dbReference>
<organism evidence="7 8">
    <name type="scientific">Undibacterium arcticum</name>
    <dbReference type="NCBI Taxonomy" id="1762892"/>
    <lineage>
        <taxon>Bacteria</taxon>
        <taxon>Pseudomonadati</taxon>
        <taxon>Pseudomonadota</taxon>
        <taxon>Betaproteobacteria</taxon>
        <taxon>Burkholderiales</taxon>
        <taxon>Oxalobacteraceae</taxon>
        <taxon>Undibacterium</taxon>
    </lineage>
</organism>
<dbReference type="PROSITE" id="PS50977">
    <property type="entry name" value="HTH_TETR_2"/>
    <property type="match status" value="1"/>
</dbReference>
<dbReference type="Proteomes" id="UP001595530">
    <property type="component" value="Unassembled WGS sequence"/>
</dbReference>
<evidence type="ECO:0000256" key="4">
    <source>
        <dbReference type="ARBA" id="ARBA00023163"/>
    </source>
</evidence>
<dbReference type="EMBL" id="JBHRTP010000090">
    <property type="protein sequence ID" value="MFC3110813.1"/>
    <property type="molecule type" value="Genomic_DNA"/>
</dbReference>
<sequence>MARPRGIERREQLKEQIIQGAVDALVESGLAAVTTRKIAAKAGVNLATLHYYFENKDALLIGALESIIAQMSQALRADLTQQLDIKTCIESVISNSWRLIQMTRNIQILQYELTLYTLRNEDAQSLAKFQYDSYCKLYEDAFRQGLGNAEAPPAIDLADLARFVVAGMDGLILQYLVDPVEERSTRALKQLIKAAQGLCCMDNQKTS</sequence>
<keyword evidence="4" id="KW-0804">Transcription</keyword>
<protein>
    <submittedName>
        <fullName evidence="7">TetR/AcrR family transcriptional regulator</fullName>
    </submittedName>
</protein>
<name>A0ABV7F6U1_9BURK</name>
<dbReference type="PANTHER" id="PTHR30055:SF226">
    <property type="entry name" value="HTH-TYPE TRANSCRIPTIONAL REGULATOR PKSA"/>
    <property type="match status" value="1"/>
</dbReference>
<keyword evidence="2" id="KW-0805">Transcription regulation</keyword>
<comment type="caution">
    <text evidence="7">The sequence shown here is derived from an EMBL/GenBank/DDBJ whole genome shotgun (WGS) entry which is preliminary data.</text>
</comment>
<keyword evidence="1" id="KW-0678">Repressor</keyword>
<dbReference type="InterPro" id="IPR001647">
    <property type="entry name" value="HTH_TetR"/>
</dbReference>
<evidence type="ECO:0000313" key="7">
    <source>
        <dbReference type="EMBL" id="MFC3110813.1"/>
    </source>
</evidence>
<dbReference type="SUPFAM" id="SSF48498">
    <property type="entry name" value="Tetracyclin repressor-like, C-terminal domain"/>
    <property type="match status" value="1"/>
</dbReference>
<dbReference type="InterPro" id="IPR050109">
    <property type="entry name" value="HTH-type_TetR-like_transc_reg"/>
</dbReference>
<evidence type="ECO:0000256" key="1">
    <source>
        <dbReference type="ARBA" id="ARBA00022491"/>
    </source>
</evidence>
<evidence type="ECO:0000259" key="6">
    <source>
        <dbReference type="PROSITE" id="PS50977"/>
    </source>
</evidence>
<dbReference type="Pfam" id="PF13977">
    <property type="entry name" value="TetR_C_6"/>
    <property type="match status" value="1"/>
</dbReference>
<dbReference type="SUPFAM" id="SSF46689">
    <property type="entry name" value="Homeodomain-like"/>
    <property type="match status" value="1"/>
</dbReference>
<gene>
    <name evidence="7" type="ORF">ACFOFO_23145</name>
</gene>
<feature type="DNA-binding region" description="H-T-H motif" evidence="5">
    <location>
        <begin position="34"/>
        <end position="53"/>
    </location>
</feature>
<dbReference type="InterPro" id="IPR039538">
    <property type="entry name" value="BetI_C"/>
</dbReference>
<dbReference type="RefSeq" id="WP_390327579.1">
    <property type="nucleotide sequence ID" value="NZ_JBHRTP010000090.1"/>
</dbReference>
<accession>A0ABV7F6U1</accession>
<dbReference type="InterPro" id="IPR036271">
    <property type="entry name" value="Tet_transcr_reg_TetR-rel_C_sf"/>
</dbReference>
<dbReference type="Gene3D" id="1.10.357.10">
    <property type="entry name" value="Tetracycline Repressor, domain 2"/>
    <property type="match status" value="1"/>
</dbReference>
<evidence type="ECO:0000256" key="3">
    <source>
        <dbReference type="ARBA" id="ARBA00023125"/>
    </source>
</evidence>
<dbReference type="Pfam" id="PF00440">
    <property type="entry name" value="TetR_N"/>
    <property type="match status" value="1"/>
</dbReference>
<reference evidence="8" key="1">
    <citation type="journal article" date="2019" name="Int. J. Syst. Evol. Microbiol.">
        <title>The Global Catalogue of Microorganisms (GCM) 10K type strain sequencing project: providing services to taxonomists for standard genome sequencing and annotation.</title>
        <authorList>
            <consortium name="The Broad Institute Genomics Platform"/>
            <consortium name="The Broad Institute Genome Sequencing Center for Infectious Disease"/>
            <person name="Wu L."/>
            <person name="Ma J."/>
        </authorList>
    </citation>
    <scope>NUCLEOTIDE SEQUENCE [LARGE SCALE GENOMIC DNA]</scope>
    <source>
        <strain evidence="8">KCTC 42986</strain>
    </source>
</reference>
<feature type="domain" description="HTH tetR-type" evidence="6">
    <location>
        <begin position="11"/>
        <end position="71"/>
    </location>
</feature>
<evidence type="ECO:0000256" key="5">
    <source>
        <dbReference type="PROSITE-ProRule" id="PRU00335"/>
    </source>
</evidence>
<dbReference type="PANTHER" id="PTHR30055">
    <property type="entry name" value="HTH-TYPE TRANSCRIPTIONAL REGULATOR RUTR"/>
    <property type="match status" value="1"/>
</dbReference>
<evidence type="ECO:0000256" key="2">
    <source>
        <dbReference type="ARBA" id="ARBA00023015"/>
    </source>
</evidence>
<keyword evidence="8" id="KW-1185">Reference proteome</keyword>